<dbReference type="EMBL" id="KZ502920">
    <property type="protein sequence ID" value="PKU70686.1"/>
    <property type="molecule type" value="Genomic_DNA"/>
</dbReference>
<dbReference type="GO" id="GO:0016020">
    <property type="term" value="C:membrane"/>
    <property type="evidence" value="ECO:0007669"/>
    <property type="project" value="UniProtKB-SubCell"/>
</dbReference>
<keyword evidence="4" id="KW-0472">Membrane</keyword>
<dbReference type="PANTHER" id="PTHR31509">
    <property type="entry name" value="BPS1-LIKE PROTEIN"/>
    <property type="match status" value="1"/>
</dbReference>
<reference evidence="6 7" key="2">
    <citation type="journal article" date="2017" name="Nature">
        <title>The Apostasia genome and the evolution of orchids.</title>
        <authorList>
            <person name="Zhang G.Q."/>
            <person name="Liu K.W."/>
            <person name="Li Z."/>
            <person name="Lohaus R."/>
            <person name="Hsiao Y.Y."/>
            <person name="Niu S.C."/>
            <person name="Wang J.Y."/>
            <person name="Lin Y.C."/>
            <person name="Xu Q."/>
            <person name="Chen L.J."/>
            <person name="Yoshida K."/>
            <person name="Fujiwara S."/>
            <person name="Wang Z.W."/>
            <person name="Zhang Y.Q."/>
            <person name="Mitsuda N."/>
            <person name="Wang M."/>
            <person name="Liu G.H."/>
            <person name="Pecoraro L."/>
            <person name="Huang H.X."/>
            <person name="Xiao X.J."/>
            <person name="Lin M."/>
            <person name="Wu X.Y."/>
            <person name="Wu W.L."/>
            <person name="Chen Y.Y."/>
            <person name="Chang S.B."/>
            <person name="Sakamoto S."/>
            <person name="Ohme-Takagi M."/>
            <person name="Yagi M."/>
            <person name="Zeng S.J."/>
            <person name="Shen C.Y."/>
            <person name="Yeh C.M."/>
            <person name="Luo Y.B."/>
            <person name="Tsai W.C."/>
            <person name="Van de Peer Y."/>
            <person name="Liu Z.J."/>
        </authorList>
    </citation>
    <scope>NUCLEOTIDE SEQUENCE [LARGE SCALE GENOMIC DNA]</scope>
    <source>
        <tissue evidence="6">The whole plant</tissue>
    </source>
</reference>
<dbReference type="OrthoDB" id="1878996at2759"/>
<gene>
    <name evidence="6" type="ORF">MA16_Dca016884</name>
</gene>
<name>A0A2I0W4U7_9ASPA</name>
<evidence type="ECO:0000313" key="6">
    <source>
        <dbReference type="EMBL" id="PKU70686.1"/>
    </source>
</evidence>
<proteinExistence type="inferred from homology"/>
<dbReference type="Proteomes" id="UP000233837">
    <property type="component" value="Unassembled WGS sequence"/>
</dbReference>
<comment type="subcellular location">
    <subcellularLocation>
        <location evidence="1">Membrane</location>
        <topology evidence="1">Single-pass membrane protein</topology>
    </subcellularLocation>
</comment>
<keyword evidence="7" id="KW-1185">Reference proteome</keyword>
<evidence type="ECO:0000256" key="3">
    <source>
        <dbReference type="ARBA" id="ARBA00022989"/>
    </source>
</evidence>
<evidence type="ECO:0000256" key="1">
    <source>
        <dbReference type="ARBA" id="ARBA00004167"/>
    </source>
</evidence>
<sequence>MPSMELHSSSVTLASFSRSLMNFQRDPEDFQQEPAGGIQEQGIDAFQLHVADLFAELSSAGGDNILSLLWIRKLLDAFLFCQEEFRFILLNNRHLLSRSPMDRLISDFYDRSVKALDLCNAIRDGIEQVRQWEKHMEIVLIALDPRQSFITQGQIRRAEKALIDLALFIHDEKESSSVLVQRNRSFCRQQRAAAHCRSFSWSVSRSWSATKQLQAIGNNIYVPRSHEVVATSGLANSVFTMNSLLHFVMWVLVAAIPCQDRGLQAHFSILKSFPWGSSVISLHERIMEESKKRERKKSVGLLKEIHQLEKCIRRLLQLTESVDQLPEGKEVEMIRQEVLGLGDVYNSMNEELILLERQVRDVFHEIVRSRIEGLDCLHKPE</sequence>
<protein>
    <submittedName>
        <fullName evidence="6">UPF0496 protein 4</fullName>
    </submittedName>
</protein>
<keyword evidence="3" id="KW-1133">Transmembrane helix</keyword>
<accession>A0A2I0W4U7</accession>
<dbReference type="AlphaFoldDB" id="A0A2I0W4U7"/>
<keyword evidence="2" id="KW-0812">Transmembrane</keyword>
<dbReference type="InterPro" id="IPR008511">
    <property type="entry name" value="ROH1-like"/>
</dbReference>
<dbReference type="Pfam" id="PF05633">
    <property type="entry name" value="ROH1-like"/>
    <property type="match status" value="1"/>
</dbReference>
<evidence type="ECO:0000256" key="4">
    <source>
        <dbReference type="ARBA" id="ARBA00023136"/>
    </source>
</evidence>
<reference evidence="6 7" key="1">
    <citation type="journal article" date="2016" name="Sci. Rep.">
        <title>The Dendrobium catenatum Lindl. genome sequence provides insights into polysaccharide synthase, floral development and adaptive evolution.</title>
        <authorList>
            <person name="Zhang G.Q."/>
            <person name="Xu Q."/>
            <person name="Bian C."/>
            <person name="Tsai W.C."/>
            <person name="Yeh C.M."/>
            <person name="Liu K.W."/>
            <person name="Yoshida K."/>
            <person name="Zhang L.S."/>
            <person name="Chang S.B."/>
            <person name="Chen F."/>
            <person name="Shi Y."/>
            <person name="Su Y.Y."/>
            <person name="Zhang Y.Q."/>
            <person name="Chen L.J."/>
            <person name="Yin Y."/>
            <person name="Lin M."/>
            <person name="Huang H."/>
            <person name="Deng H."/>
            <person name="Wang Z.W."/>
            <person name="Zhu S.L."/>
            <person name="Zhao X."/>
            <person name="Deng C."/>
            <person name="Niu S.C."/>
            <person name="Huang J."/>
            <person name="Wang M."/>
            <person name="Liu G.H."/>
            <person name="Yang H.J."/>
            <person name="Xiao X.J."/>
            <person name="Hsiao Y.Y."/>
            <person name="Wu W.L."/>
            <person name="Chen Y.Y."/>
            <person name="Mitsuda N."/>
            <person name="Ohme-Takagi M."/>
            <person name="Luo Y.B."/>
            <person name="Van de Peer Y."/>
            <person name="Liu Z.J."/>
        </authorList>
    </citation>
    <scope>NUCLEOTIDE SEQUENCE [LARGE SCALE GENOMIC DNA]</scope>
    <source>
        <tissue evidence="6">The whole plant</tissue>
    </source>
</reference>
<evidence type="ECO:0000256" key="2">
    <source>
        <dbReference type="ARBA" id="ARBA00022692"/>
    </source>
</evidence>
<comment type="similarity">
    <text evidence="5">Belongs to the ROH1 family.</text>
</comment>
<evidence type="ECO:0000256" key="5">
    <source>
        <dbReference type="ARBA" id="ARBA00035114"/>
    </source>
</evidence>
<organism evidence="6 7">
    <name type="scientific">Dendrobium catenatum</name>
    <dbReference type="NCBI Taxonomy" id="906689"/>
    <lineage>
        <taxon>Eukaryota</taxon>
        <taxon>Viridiplantae</taxon>
        <taxon>Streptophyta</taxon>
        <taxon>Embryophyta</taxon>
        <taxon>Tracheophyta</taxon>
        <taxon>Spermatophyta</taxon>
        <taxon>Magnoliopsida</taxon>
        <taxon>Liliopsida</taxon>
        <taxon>Asparagales</taxon>
        <taxon>Orchidaceae</taxon>
        <taxon>Epidendroideae</taxon>
        <taxon>Malaxideae</taxon>
        <taxon>Dendrobiinae</taxon>
        <taxon>Dendrobium</taxon>
    </lineage>
</organism>
<evidence type="ECO:0000313" key="7">
    <source>
        <dbReference type="Proteomes" id="UP000233837"/>
    </source>
</evidence>